<feature type="region of interest" description="Disordered" evidence="9">
    <location>
        <begin position="208"/>
        <end position="377"/>
    </location>
</feature>
<keyword evidence="3" id="KW-0597">Phosphoprotein</keyword>
<evidence type="ECO:0000256" key="8">
    <source>
        <dbReference type="SAM" id="Coils"/>
    </source>
</evidence>
<evidence type="ECO:0000313" key="11">
    <source>
        <dbReference type="EMBL" id="KAH0502249.1"/>
    </source>
</evidence>
<comment type="similarity">
    <text evidence="2">Belongs to the BCL7 family.</text>
</comment>
<dbReference type="GO" id="GO:0016514">
    <property type="term" value="C:SWI/SNF complex"/>
    <property type="evidence" value="ECO:0007669"/>
    <property type="project" value="UniProtKB-ARBA"/>
</dbReference>
<dbReference type="CDD" id="cd21772">
    <property type="entry name" value="NES2-NLS_MLXIP"/>
    <property type="match status" value="1"/>
</dbReference>
<feature type="region of interest" description="Disordered" evidence="9">
    <location>
        <begin position="19"/>
        <end position="54"/>
    </location>
</feature>
<gene>
    <name evidence="11" type="ORF">LTLLF_193190</name>
</gene>
<organism evidence="11 12">
    <name type="scientific">Microtus ochrogaster</name>
    <name type="common">Prairie vole</name>
    <dbReference type="NCBI Taxonomy" id="79684"/>
    <lineage>
        <taxon>Eukaryota</taxon>
        <taxon>Metazoa</taxon>
        <taxon>Chordata</taxon>
        <taxon>Craniata</taxon>
        <taxon>Vertebrata</taxon>
        <taxon>Euteleostomi</taxon>
        <taxon>Mammalia</taxon>
        <taxon>Eutheria</taxon>
        <taxon>Euarchontoglires</taxon>
        <taxon>Glires</taxon>
        <taxon>Rodentia</taxon>
        <taxon>Myomorpha</taxon>
        <taxon>Muroidea</taxon>
        <taxon>Cricetidae</taxon>
        <taxon>Arvicolinae</taxon>
        <taxon>Microtus</taxon>
    </lineage>
</organism>
<evidence type="ECO:0000256" key="5">
    <source>
        <dbReference type="ARBA" id="ARBA00023125"/>
    </source>
</evidence>
<feature type="compositionally biased region" description="Acidic residues" evidence="9">
    <location>
        <begin position="409"/>
        <end position="419"/>
    </location>
</feature>
<feature type="region of interest" description="Disordered" evidence="9">
    <location>
        <begin position="1042"/>
        <end position="1093"/>
    </location>
</feature>
<protein>
    <submittedName>
        <fullName evidence="11">MLX-interacting protein</fullName>
    </submittedName>
</protein>
<dbReference type="Proteomes" id="UP000710432">
    <property type="component" value="Unassembled WGS sequence"/>
</dbReference>
<evidence type="ECO:0000256" key="3">
    <source>
        <dbReference type="ARBA" id="ARBA00022553"/>
    </source>
</evidence>
<dbReference type="Pfam" id="PF04714">
    <property type="entry name" value="BCL_N"/>
    <property type="match status" value="1"/>
</dbReference>
<evidence type="ECO:0000256" key="6">
    <source>
        <dbReference type="ARBA" id="ARBA00023163"/>
    </source>
</evidence>
<feature type="region of interest" description="Disordered" evidence="9">
    <location>
        <begin position="729"/>
        <end position="753"/>
    </location>
</feature>
<dbReference type="InterPro" id="IPR036638">
    <property type="entry name" value="HLH_DNA-bd_sf"/>
</dbReference>
<dbReference type="GO" id="GO:0000981">
    <property type="term" value="F:DNA-binding transcription factor activity, RNA polymerase II-specific"/>
    <property type="evidence" value="ECO:0007669"/>
    <property type="project" value="TreeGrafter"/>
</dbReference>
<feature type="domain" description="BHLH" evidence="10">
    <location>
        <begin position="1099"/>
        <end position="1149"/>
    </location>
</feature>
<keyword evidence="5" id="KW-0238">DNA-binding</keyword>
<evidence type="ECO:0000256" key="1">
    <source>
        <dbReference type="ARBA" id="ARBA00004123"/>
    </source>
</evidence>
<dbReference type="Gene3D" id="4.10.280.10">
    <property type="entry name" value="Helix-loop-helix DNA-binding domain"/>
    <property type="match status" value="1"/>
</dbReference>
<feature type="compositionally biased region" description="Low complexity" evidence="9">
    <location>
        <begin position="304"/>
        <end position="318"/>
    </location>
</feature>
<dbReference type="SUPFAM" id="SSF47459">
    <property type="entry name" value="HLH, helix-loop-helix DNA-binding domain"/>
    <property type="match status" value="1"/>
</dbReference>
<keyword evidence="6" id="KW-0804">Transcription</keyword>
<feature type="compositionally biased region" description="Basic and acidic residues" evidence="9">
    <location>
        <begin position="281"/>
        <end position="298"/>
    </location>
</feature>
<feature type="region of interest" description="Disordered" evidence="9">
    <location>
        <begin position="80"/>
        <end position="105"/>
    </location>
</feature>
<feature type="region of interest" description="Disordered" evidence="9">
    <location>
        <begin position="1223"/>
        <end position="1245"/>
    </location>
</feature>
<keyword evidence="8" id="KW-0175">Coiled coil</keyword>
<feature type="compositionally biased region" description="Low complexity" evidence="9">
    <location>
        <begin position="359"/>
        <end position="373"/>
    </location>
</feature>
<dbReference type="FunFam" id="4.10.280.10:FF:000028">
    <property type="entry name" value="MLX interacting protein like"/>
    <property type="match status" value="1"/>
</dbReference>
<feature type="region of interest" description="Disordered" evidence="9">
    <location>
        <begin position="1014"/>
        <end position="1033"/>
    </location>
</feature>
<dbReference type="EMBL" id="JAATJU010026100">
    <property type="protein sequence ID" value="KAH0502249.1"/>
    <property type="molecule type" value="Genomic_DNA"/>
</dbReference>
<dbReference type="GO" id="GO:0046983">
    <property type="term" value="F:protein dimerization activity"/>
    <property type="evidence" value="ECO:0007669"/>
    <property type="project" value="InterPro"/>
</dbReference>
<evidence type="ECO:0000256" key="7">
    <source>
        <dbReference type="ARBA" id="ARBA00023242"/>
    </source>
</evidence>
<feature type="region of interest" description="Disordered" evidence="9">
    <location>
        <begin position="392"/>
        <end position="454"/>
    </location>
</feature>
<comment type="caution">
    <text evidence="11">The sequence shown here is derived from an EMBL/GenBank/DDBJ whole genome shotgun (WGS) entry which is preliminary data.</text>
</comment>
<keyword evidence="4" id="KW-0805">Transcription regulation</keyword>
<feature type="compositionally biased region" description="Polar residues" evidence="9">
    <location>
        <begin position="1052"/>
        <end position="1067"/>
    </location>
</feature>
<name>A0A8J6G0Y2_MICOH</name>
<dbReference type="PANTHER" id="PTHR15741:SF23">
    <property type="entry name" value="MLX-INTERACTING PROTEIN"/>
    <property type="match status" value="1"/>
</dbReference>
<evidence type="ECO:0000313" key="12">
    <source>
        <dbReference type="Proteomes" id="UP000710432"/>
    </source>
</evidence>
<feature type="compositionally biased region" description="Basic and acidic residues" evidence="9">
    <location>
        <begin position="80"/>
        <end position="91"/>
    </location>
</feature>
<keyword evidence="7" id="KW-0539">Nucleus</keyword>
<dbReference type="InterPro" id="IPR011598">
    <property type="entry name" value="bHLH_dom"/>
</dbReference>
<proteinExistence type="inferred from homology"/>
<feature type="compositionally biased region" description="Polar residues" evidence="9">
    <location>
        <begin position="227"/>
        <end position="237"/>
    </location>
</feature>
<dbReference type="InterPro" id="IPR052207">
    <property type="entry name" value="Max-like/E-box_TFs"/>
</dbReference>
<evidence type="ECO:0000256" key="2">
    <source>
        <dbReference type="ARBA" id="ARBA00010326"/>
    </source>
</evidence>
<dbReference type="PANTHER" id="PTHR15741">
    <property type="entry name" value="BASIC HELIX-LOOP-HELIX ZIP TRANSCRIPTION FACTOR"/>
    <property type="match status" value="1"/>
</dbReference>
<dbReference type="AlphaFoldDB" id="A0A8J6G0Y2"/>
<sequence length="1245" mass="134420">MPAAAGRARAPLCSAERAAVFSRGGAAPESPPQHAHTSTPRPDPPAAPRLPGLGALESAEFAEREPFKFSALGSLERGLRARKEDGGERWEGGGADGSGAPMAPTRSARYRELGGRDVCCQKPSPGPCLPLQAGAGVCFAERASDRSPGLHRQLFVAVISVTFHPLAESGPKPPGYGLFLIPCREKKWVTVGDTSLRIYKWVPVTEPKVDDKNKNKKKGKDEKCGSEVTTPENSSSPGMMDMHDDNSNQSSIADASPIKQENSSNSSPAPEPNAPVPSDGPEAKADEAQADGKEHPGAEDASDEQNSQSSMENSINSSEKAERQPSAESGLAAETSAVSQVSIRSQPRLREGRARRAASQSPQPLLSTSSRLPGDAPDQVLFMAADVFMCSPRRPRSRGRSVLLKPQVPEDDDDSDTDEPSPPPPSGVATSARAHASTAPLPPRAGPGREEPPHRQQIIHSGHFMVSSPHREHPPKKGYDFDTVNKQTCQTYSFGKTSSCHLSIDASLTKLFECMTLAYSGKLVSPKWKNFKGLKLQWRDKIRLNNAIWRAWYMQYLEKRKNPVCHFVTPLDGSVDVDEHRRPEAITTEGKYWKSRIEIVIREYHKWRTYFKKRLQQHKDEDLSSLAQDDDMLYWHKHGDGWKTPVPMEEDSLLDTDMLMSEFSDTLFSTLSSHQPVAWPNPREIAHLGNADMIQPGLIPLQPNLDFMDTFEPFQDLFSSSRSIFGSMLPTPPSIPAPDPSSPPSQGNILPNTALPTVSLPSSLIESSAAPSLNPSDGQGCEHTSQTVDPFIQPADFGSSEPPLSVPQPFLPVLTMTLLSPGPAPAPVPAALPLVSPPASTLSPSTPPAFLQPQKFAGVSKSTPVITHTASTTLTHDASATTFSQSQGLVITAHHPAPSSSPCGLALSPAPQPPVVGAPQPHLTFIHPKPVSLTGVRPKQPPKIVPAPKPEPVSLVLKNACIAPAAFSGQPQKVIMTSAPLKREGILASTVSPSNVVIASAAITRASGVTEFLSHSTSSQPTPVSRLFSPSTVQDSLVKGEQVPLHGGSPQVPATGSSRDCPNSGQASPCPSEQSPSPQSPQNNCSGKSTDPKNVAALKNRQKHISAEQKRRFNIRMGFNTLNSLISNNSKQTSHAITLQKTMEYITKLQQERMQMQEEARRLREEIEELNTTIISCQQLLPATGVPVNCRQSDHMKDMFDEYVKMVLSTLRQLSTTTSILTDPSQLPEQASEAVSRIGKRLGES</sequence>
<evidence type="ECO:0000259" key="10">
    <source>
        <dbReference type="PROSITE" id="PS50888"/>
    </source>
</evidence>
<dbReference type="Pfam" id="PF00010">
    <property type="entry name" value="HLH"/>
    <property type="match status" value="1"/>
</dbReference>
<feature type="compositionally biased region" description="Pro residues" evidence="9">
    <location>
        <begin position="730"/>
        <end position="743"/>
    </location>
</feature>
<accession>A0A8J6G0Y2</accession>
<feature type="compositionally biased region" description="Polar residues" evidence="9">
    <location>
        <begin position="336"/>
        <end position="345"/>
    </location>
</feature>
<reference evidence="11" key="1">
    <citation type="submission" date="2020-03" db="EMBL/GenBank/DDBJ databases">
        <title>Studies in the Genomics of Life Span.</title>
        <authorList>
            <person name="Glass D."/>
        </authorList>
    </citation>
    <scope>NUCLEOTIDE SEQUENCE</scope>
    <source>
        <strain evidence="11">LTLLF</strain>
        <tissue evidence="11">Muscle</tissue>
    </source>
</reference>
<dbReference type="SMART" id="SM00353">
    <property type="entry name" value="HLH"/>
    <property type="match status" value="1"/>
</dbReference>
<dbReference type="GO" id="GO:0000978">
    <property type="term" value="F:RNA polymerase II cis-regulatory region sequence-specific DNA binding"/>
    <property type="evidence" value="ECO:0007669"/>
    <property type="project" value="TreeGrafter"/>
</dbReference>
<feature type="compositionally biased region" description="Basic and acidic residues" evidence="9">
    <location>
        <begin position="208"/>
        <end position="225"/>
    </location>
</feature>
<feature type="coiled-coil region" evidence="8">
    <location>
        <begin position="1139"/>
        <end position="1180"/>
    </location>
</feature>
<evidence type="ECO:0000256" key="9">
    <source>
        <dbReference type="SAM" id="MobiDB-lite"/>
    </source>
</evidence>
<dbReference type="InterPro" id="IPR006804">
    <property type="entry name" value="BCL7"/>
</dbReference>
<feature type="compositionally biased region" description="Low complexity" evidence="9">
    <location>
        <begin position="1068"/>
        <end position="1086"/>
    </location>
</feature>
<comment type="subcellular location">
    <subcellularLocation>
        <location evidence="1">Nucleus</location>
    </subcellularLocation>
</comment>
<dbReference type="PROSITE" id="PS50888">
    <property type="entry name" value="BHLH"/>
    <property type="match status" value="1"/>
</dbReference>
<evidence type="ECO:0000256" key="4">
    <source>
        <dbReference type="ARBA" id="ARBA00023015"/>
    </source>
</evidence>